<keyword evidence="2" id="KW-0813">Transport</keyword>
<feature type="domain" description="Potassium channel" evidence="11">
    <location>
        <begin position="844"/>
        <end position="919"/>
    </location>
</feature>
<dbReference type="AlphaFoldDB" id="A0A1W5D640"/>
<evidence type="ECO:0000256" key="7">
    <source>
        <dbReference type="ARBA" id="ARBA00023303"/>
    </source>
</evidence>
<keyword evidence="3 9" id="KW-0812">Transmembrane</keyword>
<accession>A0A1W5D640</accession>
<feature type="transmembrane region" description="Helical" evidence="9">
    <location>
        <begin position="739"/>
        <end position="762"/>
    </location>
</feature>
<feature type="transmembrane region" description="Helical" evidence="9">
    <location>
        <begin position="864"/>
        <end position="883"/>
    </location>
</feature>
<evidence type="ECO:0000256" key="6">
    <source>
        <dbReference type="ARBA" id="ARBA00023136"/>
    </source>
</evidence>
<feature type="region of interest" description="Disordered" evidence="8">
    <location>
        <begin position="1136"/>
        <end position="1192"/>
    </location>
</feature>
<keyword evidence="4 9" id="KW-1133">Transmembrane helix</keyword>
<dbReference type="GO" id="GO:0022841">
    <property type="term" value="F:potassium ion leak channel activity"/>
    <property type="evidence" value="ECO:0007669"/>
    <property type="project" value="TreeGrafter"/>
</dbReference>
<feature type="compositionally biased region" description="Basic and acidic residues" evidence="8">
    <location>
        <begin position="1136"/>
        <end position="1161"/>
    </location>
</feature>
<feature type="domain" description="Amino acid transporter transmembrane" evidence="10">
    <location>
        <begin position="53"/>
        <end position="442"/>
    </location>
</feature>
<feature type="compositionally biased region" description="Basic and acidic residues" evidence="8">
    <location>
        <begin position="969"/>
        <end position="980"/>
    </location>
</feature>
<evidence type="ECO:0000256" key="8">
    <source>
        <dbReference type="SAM" id="MobiDB-lite"/>
    </source>
</evidence>
<dbReference type="InterPro" id="IPR003280">
    <property type="entry name" value="2pore_dom_K_chnl"/>
</dbReference>
<dbReference type="PANTHER" id="PTHR11003">
    <property type="entry name" value="POTASSIUM CHANNEL, SUBFAMILY K"/>
    <property type="match status" value="1"/>
</dbReference>
<feature type="transmembrane region" description="Helical" evidence="9">
    <location>
        <begin position="381"/>
        <end position="401"/>
    </location>
</feature>
<dbReference type="Gene3D" id="1.10.287.70">
    <property type="match status" value="2"/>
</dbReference>
<evidence type="ECO:0000256" key="5">
    <source>
        <dbReference type="ARBA" id="ARBA00023065"/>
    </source>
</evidence>
<sequence length="1192" mass="131967">MKEKYEHDVDHSSPSLEPQAGGYGVEPGAQYNDAYHDADVFGDEEGHQIHYKTLSWQLVAVLMIAEIVSNGMLSLPSSLAVVGIVPGLVIIVFLGIFGLFTAWILIKFKLRHPEVHNMGDAGMILFGPFGRELLSLGTIVFAVFATGGQLLAGQIALGALSENRLCLMLYTGIFAIPTLLCAMPRTLDRLSWLSIPSVISIIVAGIVGMIGAGLYPLAGRTTSVVISSNFVTAFISLTNPVFSYAGHFMFFILISEMRRPQDAMKAAWTLQVFATVFYAVFAFVLYWYIGNGVASPAFSSLPIKWQKAAYGIAIPNFLIAGSLYSHTAAKLLFLRFFRHSRHLHSHTLLGWSSWFVLVFVMNAAAFVLAVGVPIFNYLIGIAASLFASWYTYGLAGAFWLHDAYYDGGGMRAWRKQWVMATLNAWTLAAGAFIMVAGTYVTVKSIVDAYRTGATIEGWTTLSRLLHIPTARCSWLIMNDPGLDNPIQDGADTVEKQREEQAEETEEALAYLNPSRWWFASTAFPLLAGTFGPMASAFSICALAQSWRVSIPPGGVEEHGNDVPDPKWLIAVNAISLVLAVVANLALLLNMARRLSFSVAQPITIAGFYVASVLLVALVAAAASDPNLRLPPDADRALTQAFYYAIMAAAIYFIIATLMVVTVYGAIRGEYHREFELTTSQRTLMLQTIGFLIYLLGGAAVYARIEAWVFLDAVYWADVTLLTVGLGDYTPTTHLGVGLLFPYAIGGIVTLGLVIGSIRSLVLERGKVKIGARMVEKKRKRVLERMAKKGEKAKLTPLSEVDSSAGQFESERERREAEFNLMREIQDKAMRNRKWTSLGISACAWLFLWFMGALVFYKAERNQGWTYFRSLYFAYTSLLTIGYGDLRPMSNSGRSFFVFWSLLAVPTLTILISNMGDTVVKGIRDLVLYAGEFTVLPGEDKSTRQRFQRIASEATKGRFFPEGLLAIPAEKRGEAREDPEKASPGTGAPAATDRMASQFEEDELNAADSARDRGDKLGQDVHHYHYLLVKEIRTVMNHLSQTPPRKYTFQEWAWFLKLIGEDENFAGAHRAPPLTIDQAAGLSEELRNGRSNNKEDGNGKEGEIKQWSWLGNRSPLMGDKEEPQWVLERLSQALERKLKQQREDSWNEEKKRGENSKGRGDSHQQQMSRGSSKTLSEGQVDDAIEQAPKTEAK</sequence>
<feature type="transmembrane region" description="Helical" evidence="9">
    <location>
        <begin position="837"/>
        <end position="858"/>
    </location>
</feature>
<feature type="transmembrane region" description="Helical" evidence="9">
    <location>
        <begin position="683"/>
        <end position="704"/>
    </location>
</feature>
<evidence type="ECO:0000256" key="4">
    <source>
        <dbReference type="ARBA" id="ARBA00022989"/>
    </source>
</evidence>
<feature type="transmembrane region" description="Helical" evidence="9">
    <location>
        <begin position="54"/>
        <end position="73"/>
    </location>
</feature>
<evidence type="ECO:0000256" key="9">
    <source>
        <dbReference type="SAM" id="Phobius"/>
    </source>
</evidence>
<name>A0A1W5D640_9LECA</name>
<dbReference type="InterPro" id="IPR013057">
    <property type="entry name" value="AA_transpt_TM"/>
</dbReference>
<dbReference type="InterPro" id="IPR013099">
    <property type="entry name" value="K_chnl_dom"/>
</dbReference>
<feature type="transmembrane region" description="Helical" evidence="9">
    <location>
        <begin position="167"/>
        <end position="183"/>
    </location>
</feature>
<dbReference type="GO" id="GO:0015271">
    <property type="term" value="F:outward rectifier potassium channel activity"/>
    <property type="evidence" value="ECO:0007669"/>
    <property type="project" value="TreeGrafter"/>
</dbReference>
<dbReference type="GO" id="GO:0005886">
    <property type="term" value="C:plasma membrane"/>
    <property type="evidence" value="ECO:0007669"/>
    <property type="project" value="TreeGrafter"/>
</dbReference>
<dbReference type="SUPFAM" id="SSF81324">
    <property type="entry name" value="Voltage-gated potassium channels"/>
    <property type="match status" value="2"/>
</dbReference>
<comment type="subcellular location">
    <subcellularLocation>
        <location evidence="1">Membrane</location>
        <topology evidence="1">Multi-pass membrane protein</topology>
    </subcellularLocation>
</comment>
<dbReference type="PANTHER" id="PTHR11003:SF301">
    <property type="entry name" value="POTASSIUM CHANNEL PROTEIN"/>
    <property type="match status" value="1"/>
</dbReference>
<keyword evidence="13" id="KW-1185">Reference proteome</keyword>
<dbReference type="Pfam" id="PF07885">
    <property type="entry name" value="Ion_trans_2"/>
    <property type="match status" value="2"/>
</dbReference>
<evidence type="ECO:0000259" key="11">
    <source>
        <dbReference type="Pfam" id="PF07885"/>
    </source>
</evidence>
<feature type="transmembrane region" description="Helical" evidence="9">
    <location>
        <begin position="422"/>
        <end position="442"/>
    </location>
</feature>
<feature type="transmembrane region" description="Helical" evidence="9">
    <location>
        <begin position="567"/>
        <end position="590"/>
    </location>
</feature>
<feature type="transmembrane region" description="Helical" evidence="9">
    <location>
        <begin position="195"/>
        <end position="218"/>
    </location>
</feature>
<dbReference type="FunFam" id="1.10.287.70:FF:000170">
    <property type="entry name" value="Outward-rectifier potassium channel TOK1"/>
    <property type="match status" value="1"/>
</dbReference>
<feature type="transmembrane region" description="Helical" evidence="9">
    <location>
        <begin position="309"/>
        <end position="333"/>
    </location>
</feature>
<keyword evidence="5" id="KW-0406">Ion transport</keyword>
<dbReference type="GO" id="GO:0030322">
    <property type="term" value="P:stabilization of membrane potential"/>
    <property type="evidence" value="ECO:0007669"/>
    <property type="project" value="TreeGrafter"/>
</dbReference>
<evidence type="ECO:0000256" key="1">
    <source>
        <dbReference type="ARBA" id="ARBA00004141"/>
    </source>
</evidence>
<feature type="compositionally biased region" description="Polar residues" evidence="8">
    <location>
        <begin position="1162"/>
        <end position="1176"/>
    </location>
</feature>
<feature type="region of interest" description="Disordered" evidence="8">
    <location>
        <begin position="969"/>
        <end position="993"/>
    </location>
</feature>
<evidence type="ECO:0000313" key="13">
    <source>
        <dbReference type="Proteomes" id="UP000192927"/>
    </source>
</evidence>
<feature type="transmembrane region" description="Helical" evidence="9">
    <location>
        <begin position="79"/>
        <end position="106"/>
    </location>
</feature>
<proteinExistence type="predicted"/>
<feature type="transmembrane region" description="Helical" evidence="9">
    <location>
        <begin position="895"/>
        <end position="915"/>
    </location>
</feature>
<dbReference type="Proteomes" id="UP000192927">
    <property type="component" value="Unassembled WGS sequence"/>
</dbReference>
<evidence type="ECO:0000256" key="3">
    <source>
        <dbReference type="ARBA" id="ARBA00022692"/>
    </source>
</evidence>
<feature type="transmembrane region" description="Helical" evidence="9">
    <location>
        <begin position="602"/>
        <end position="621"/>
    </location>
</feature>
<dbReference type="EMBL" id="FWEW01002474">
    <property type="protein sequence ID" value="SLM38422.1"/>
    <property type="molecule type" value="Genomic_DNA"/>
</dbReference>
<feature type="region of interest" description="Disordered" evidence="8">
    <location>
        <begin position="1"/>
        <end position="20"/>
    </location>
</feature>
<keyword evidence="6 9" id="KW-0472">Membrane</keyword>
<keyword evidence="7" id="KW-0407">Ion channel</keyword>
<feature type="transmembrane region" description="Helical" evidence="9">
    <location>
        <begin position="230"/>
        <end position="254"/>
    </location>
</feature>
<evidence type="ECO:0000259" key="10">
    <source>
        <dbReference type="Pfam" id="PF01490"/>
    </source>
</evidence>
<feature type="compositionally biased region" description="Basic and acidic residues" evidence="8">
    <location>
        <begin position="1"/>
        <end position="11"/>
    </location>
</feature>
<reference evidence="13" key="1">
    <citation type="submission" date="2017-03" db="EMBL/GenBank/DDBJ databases">
        <authorList>
            <person name="Sharma R."/>
            <person name="Thines M."/>
        </authorList>
    </citation>
    <scope>NUCLEOTIDE SEQUENCE [LARGE SCALE GENOMIC DNA]</scope>
</reference>
<protein>
    <submittedName>
        <fullName evidence="12">Transmembrane amino acid transporter</fullName>
    </submittedName>
</protein>
<feature type="transmembrane region" description="Helical" evidence="9">
    <location>
        <begin position="266"/>
        <end position="289"/>
    </location>
</feature>
<feature type="transmembrane region" description="Helical" evidence="9">
    <location>
        <begin position="354"/>
        <end position="375"/>
    </location>
</feature>
<evidence type="ECO:0000256" key="2">
    <source>
        <dbReference type="ARBA" id="ARBA00022448"/>
    </source>
</evidence>
<dbReference type="Pfam" id="PF01490">
    <property type="entry name" value="Aa_trans"/>
    <property type="match status" value="1"/>
</dbReference>
<organism evidence="12 13">
    <name type="scientific">Lasallia pustulata</name>
    <dbReference type="NCBI Taxonomy" id="136370"/>
    <lineage>
        <taxon>Eukaryota</taxon>
        <taxon>Fungi</taxon>
        <taxon>Dikarya</taxon>
        <taxon>Ascomycota</taxon>
        <taxon>Pezizomycotina</taxon>
        <taxon>Lecanoromycetes</taxon>
        <taxon>OSLEUM clade</taxon>
        <taxon>Umbilicariomycetidae</taxon>
        <taxon>Umbilicariales</taxon>
        <taxon>Umbilicariaceae</taxon>
        <taxon>Lasallia</taxon>
    </lineage>
</organism>
<evidence type="ECO:0000313" key="12">
    <source>
        <dbReference type="EMBL" id="SLM38422.1"/>
    </source>
</evidence>
<feature type="transmembrane region" description="Helical" evidence="9">
    <location>
        <begin position="133"/>
        <end position="155"/>
    </location>
</feature>
<feature type="domain" description="Potassium channel" evidence="11">
    <location>
        <begin position="690"/>
        <end position="761"/>
    </location>
</feature>
<feature type="transmembrane region" description="Helical" evidence="9">
    <location>
        <begin position="641"/>
        <end position="663"/>
    </location>
</feature>